<feature type="domain" description="Urease accessory protein UreH-like transmembrane" evidence="2">
    <location>
        <begin position="9"/>
        <end position="218"/>
    </location>
</feature>
<dbReference type="RefSeq" id="WP_007192905.1">
    <property type="nucleotide sequence ID" value="NZ_AFWV01000006.1"/>
</dbReference>
<keyword evidence="1" id="KW-1133">Transmembrane helix</keyword>
<feature type="transmembrane region" description="Helical" evidence="1">
    <location>
        <begin position="46"/>
        <end position="76"/>
    </location>
</feature>
<keyword evidence="1" id="KW-0472">Membrane</keyword>
<accession>F9UAZ4</accession>
<dbReference type="EMBL" id="AFWV01000006">
    <property type="protein sequence ID" value="EGV18612.1"/>
    <property type="molecule type" value="Genomic_DNA"/>
</dbReference>
<feature type="transmembrane region" description="Helical" evidence="1">
    <location>
        <begin position="170"/>
        <end position="193"/>
    </location>
</feature>
<dbReference type="PANTHER" id="PTHR42208:SF1">
    <property type="entry name" value="HEAVY METAL TRANSPORTER"/>
    <property type="match status" value="1"/>
</dbReference>
<evidence type="ECO:0000313" key="3">
    <source>
        <dbReference type="EMBL" id="EGV18612.1"/>
    </source>
</evidence>
<organism evidence="3 4">
    <name type="scientific">Thiocapsa marina 5811</name>
    <dbReference type="NCBI Taxonomy" id="768671"/>
    <lineage>
        <taxon>Bacteria</taxon>
        <taxon>Pseudomonadati</taxon>
        <taxon>Pseudomonadota</taxon>
        <taxon>Gammaproteobacteria</taxon>
        <taxon>Chromatiales</taxon>
        <taxon>Chromatiaceae</taxon>
        <taxon>Thiocapsa</taxon>
    </lineage>
</organism>
<gene>
    <name evidence="3" type="ORF">ThimaDRAFT_2030</name>
</gene>
<feature type="transmembrane region" description="Helical" evidence="1">
    <location>
        <begin position="205"/>
        <end position="227"/>
    </location>
</feature>
<feature type="transmembrane region" description="Helical" evidence="1">
    <location>
        <begin position="88"/>
        <end position="110"/>
    </location>
</feature>
<evidence type="ECO:0000313" key="4">
    <source>
        <dbReference type="Proteomes" id="UP000005459"/>
    </source>
</evidence>
<dbReference type="PANTHER" id="PTHR42208">
    <property type="entry name" value="HEAVY METAL TRANSPORTER-RELATED"/>
    <property type="match status" value="1"/>
</dbReference>
<feature type="transmembrane region" description="Helical" evidence="1">
    <location>
        <begin position="6"/>
        <end position="34"/>
    </location>
</feature>
<dbReference type="eggNOG" id="COG2836">
    <property type="taxonomic scope" value="Bacteria"/>
</dbReference>
<keyword evidence="4" id="KW-1185">Reference proteome</keyword>
<reference evidence="3 4" key="1">
    <citation type="submission" date="2011-06" db="EMBL/GenBank/DDBJ databases">
        <title>The draft genome of Thiocapsa marina 5811.</title>
        <authorList>
            <consortium name="US DOE Joint Genome Institute (JGI-PGF)"/>
            <person name="Lucas S."/>
            <person name="Han J."/>
            <person name="Cheng J.-F."/>
            <person name="Goodwin L."/>
            <person name="Pitluck S."/>
            <person name="Peters L."/>
            <person name="Land M.L."/>
            <person name="Hauser L."/>
            <person name="Vogl K."/>
            <person name="Liu Z."/>
            <person name="Imhoff J."/>
            <person name="Thiel V."/>
            <person name="Frigaard N.-U."/>
            <person name="Bryant D."/>
            <person name="Woyke T.J."/>
        </authorList>
    </citation>
    <scope>NUCLEOTIDE SEQUENCE [LARGE SCALE GENOMIC DNA]</scope>
    <source>
        <strain evidence="3 4">5811</strain>
    </source>
</reference>
<dbReference type="STRING" id="768671.ThimaDRAFT_2030"/>
<dbReference type="OrthoDB" id="9798690at2"/>
<dbReference type="Proteomes" id="UP000005459">
    <property type="component" value="Unassembled WGS sequence"/>
</dbReference>
<proteinExistence type="predicted"/>
<dbReference type="InterPro" id="IPR039447">
    <property type="entry name" value="UreH-like_TM_dom"/>
</dbReference>
<evidence type="ECO:0000259" key="2">
    <source>
        <dbReference type="Pfam" id="PF13386"/>
    </source>
</evidence>
<feature type="transmembrane region" description="Helical" evidence="1">
    <location>
        <begin position="131"/>
        <end position="150"/>
    </location>
</feature>
<evidence type="ECO:0000256" key="1">
    <source>
        <dbReference type="SAM" id="Phobius"/>
    </source>
</evidence>
<dbReference type="AlphaFoldDB" id="F9UAZ4"/>
<keyword evidence="1" id="KW-0812">Transmembrane</keyword>
<dbReference type="PATRIC" id="fig|768671.3.peg.2148"/>
<dbReference type="Pfam" id="PF13386">
    <property type="entry name" value="DsbD_2"/>
    <property type="match status" value="1"/>
</dbReference>
<protein>
    <recommendedName>
        <fullName evidence="2">Urease accessory protein UreH-like transmembrane domain-containing protein</fullName>
    </recommendedName>
</protein>
<sequence>MTGSAYALAFVVGLLSAMHCIGMCGGISGALSYSLPLETRNDRQRLGLFVLAFNLGRIASYAAAGAVSGAFGAVLLGSGASPWIFEGVRWLAAGIMIGIGLYIGGWFPRFATIERLGMPLWRRLEPLGRRLLPVTTLPRSVLFGMVWGWLPCGLVYSMLLSTPAQGGVLAGALYMALFGAGTLPILLLGGVFAGQLFRLGQDRRFQAMAGIGVILLGLLTLSTTQTISDVVS</sequence>
<name>F9UAZ4_9GAMM</name>